<evidence type="ECO:0000313" key="1">
    <source>
        <dbReference type="EMBL" id="SCM82572.1"/>
    </source>
</evidence>
<reference evidence="1" key="1">
    <citation type="submission" date="2016-08" db="EMBL/GenBank/DDBJ databases">
        <authorList>
            <person name="Seilhamer J.J."/>
        </authorList>
    </citation>
    <scope>NUCLEOTIDE SEQUENCE</scope>
    <source>
        <strain evidence="1">86</strain>
    </source>
</reference>
<organism evidence="1">
    <name type="scientific">uncultured Sporomusa sp</name>
    <dbReference type="NCBI Taxonomy" id="307249"/>
    <lineage>
        <taxon>Bacteria</taxon>
        <taxon>Bacillati</taxon>
        <taxon>Bacillota</taxon>
        <taxon>Negativicutes</taxon>
        <taxon>Selenomonadales</taxon>
        <taxon>Sporomusaceae</taxon>
        <taxon>Sporomusa</taxon>
        <taxon>environmental samples</taxon>
    </lineage>
</organism>
<dbReference type="Pfam" id="PF04404">
    <property type="entry name" value="ERF"/>
    <property type="match status" value="1"/>
</dbReference>
<dbReference type="AlphaFoldDB" id="A0A212LYF6"/>
<dbReference type="InterPro" id="IPR007499">
    <property type="entry name" value="ERF_bacteria_virus"/>
</dbReference>
<protein>
    <submittedName>
        <fullName evidence="1">ERF superfamily</fullName>
    </submittedName>
</protein>
<gene>
    <name evidence="1" type="ORF">KL86SPO_50343</name>
</gene>
<dbReference type="EMBL" id="FMJE01000005">
    <property type="protein sequence ID" value="SCM82572.1"/>
    <property type="molecule type" value="Genomic_DNA"/>
</dbReference>
<dbReference type="RefSeq" id="WP_288185224.1">
    <property type="nucleotide sequence ID" value="NZ_LT608335.1"/>
</dbReference>
<proteinExistence type="predicted"/>
<sequence length="195" mass="20810">MKHIAGKIVKIMEECSVVKKNGTNDFHHYKYTTSADVLEKVNAALVKNKVASVVLPEVIDSGDVVTSRGNTEHLVTVKVTITLIDTESGESIQIAGTGSGQDGGDKAVMKAQTAAIKYAYLLSLAISTNDDPEADNRTDEGMSMVRLDNYSSVADNVSACSDCSSKITAGVMKVSMNKFGRPLCMKCQKKNQGVA</sequence>
<accession>A0A212LYF6</accession>
<name>A0A212LYF6_9FIRM</name>